<dbReference type="EMBL" id="BLLK01000071">
    <property type="protein sequence ID" value="GFH61146.1"/>
    <property type="molecule type" value="Genomic_DNA"/>
</dbReference>
<evidence type="ECO:0000256" key="4">
    <source>
        <dbReference type="ARBA" id="ARBA00022989"/>
    </source>
</evidence>
<protein>
    <submittedName>
        <fullName evidence="8">Uncharacterized protein</fullName>
    </submittedName>
</protein>
<evidence type="ECO:0000313" key="8">
    <source>
        <dbReference type="EMBL" id="GFH61146.1"/>
    </source>
</evidence>
<dbReference type="GO" id="GO:0016020">
    <property type="term" value="C:membrane"/>
    <property type="evidence" value="ECO:0007669"/>
    <property type="project" value="UniProtKB-SubCell"/>
</dbReference>
<feature type="transmembrane region" description="Helical" evidence="7">
    <location>
        <begin position="306"/>
        <end position="323"/>
    </location>
</feature>
<evidence type="ECO:0000256" key="5">
    <source>
        <dbReference type="ARBA" id="ARBA00023136"/>
    </source>
</evidence>
<evidence type="ECO:0000256" key="7">
    <source>
        <dbReference type="SAM" id="Phobius"/>
    </source>
</evidence>
<dbReference type="InterPro" id="IPR008429">
    <property type="entry name" value="CLPTM1"/>
</dbReference>
<dbReference type="PANTHER" id="PTHR21347:SF0">
    <property type="entry name" value="LIPID SCRAMBLASE CLPTM1L"/>
    <property type="match status" value="1"/>
</dbReference>
<sequence length="581" mass="67153">MQISFLFLAGYLFLTLYYFIISSQPVDLCDNDMRIANPCAFPLFSSLKRKAGTDFLLEIYIENAVRDTSRTRGRPKTEWKLLSTCDPMKFTISASKIFTKVKFGGKKTNCTLDFPEFSRIRVDKDHPFELEKRPTELKAMFVLKRLDDNGQTAEDTDSIVRTIVELTRIVEWRGGKDKVPHYKYHRQPIVLRLVADGQVYPVRNPMRGDGLRLQLIQNSKDGIVYHRPTFHVDDVALKHSSQIQLAPPEEQERNPRPPINVSIQLSIISPQRHVAHRQLLLGFEMAEKVLGPNELDELRHMISDEYMYRFILTQIISFIHVYLDYAAFRDEIGFYVGRKSMGGVSFSTVLGRFVCQLIIFLYLCDGGGTSWLVLGSIGSGVALEFWKCTKFLNPVRISSFPFVKFRGQPVRTQLEQDTVNYDGIARTYLALLLYPIVLGSAIYTKKFYVYTSLWSWAISNLANAVYTFGFITLCPQLYINYRLKSVAHLPVKVFLYKIFNTFIDDIFAFMIESPLKHKIMTLRDDIVFFIFLIQAYIYRVDKSRCNEFGYSYTETSHKEEDVGEEVSEHGDNDLQSKDKLE</sequence>
<keyword evidence="4 7" id="KW-1133">Transmembrane helix</keyword>
<keyword evidence="3 7" id="KW-0812">Transmembrane</keyword>
<feature type="transmembrane region" description="Helical" evidence="7">
    <location>
        <begin position="344"/>
        <end position="363"/>
    </location>
</feature>
<proteinExistence type="inferred from homology"/>
<evidence type="ECO:0000256" key="3">
    <source>
        <dbReference type="ARBA" id="ARBA00022692"/>
    </source>
</evidence>
<feature type="transmembrane region" description="Helical" evidence="7">
    <location>
        <begin position="369"/>
        <end position="386"/>
    </location>
</feature>
<keyword evidence="5 7" id="KW-0472">Membrane</keyword>
<comment type="subcellular location">
    <subcellularLocation>
        <location evidence="1">Membrane</location>
        <topology evidence="1">Multi-pass membrane protein</topology>
    </subcellularLocation>
</comment>
<comment type="caution">
    <text evidence="8">The sequence shown here is derived from an EMBL/GenBank/DDBJ whole genome shotgun (WGS) entry which is preliminary data.</text>
</comment>
<gene>
    <name evidence="8" type="ORF">CTEN210_17622</name>
</gene>
<organism evidence="8 9">
    <name type="scientific">Chaetoceros tenuissimus</name>
    <dbReference type="NCBI Taxonomy" id="426638"/>
    <lineage>
        <taxon>Eukaryota</taxon>
        <taxon>Sar</taxon>
        <taxon>Stramenopiles</taxon>
        <taxon>Ochrophyta</taxon>
        <taxon>Bacillariophyta</taxon>
        <taxon>Coscinodiscophyceae</taxon>
        <taxon>Chaetocerotophycidae</taxon>
        <taxon>Chaetocerotales</taxon>
        <taxon>Chaetocerotaceae</taxon>
        <taxon>Chaetoceros</taxon>
    </lineage>
</organism>
<evidence type="ECO:0000313" key="9">
    <source>
        <dbReference type="Proteomes" id="UP001054902"/>
    </source>
</evidence>
<evidence type="ECO:0000256" key="6">
    <source>
        <dbReference type="SAM" id="MobiDB-lite"/>
    </source>
</evidence>
<accession>A0AAD3DD73</accession>
<dbReference type="AlphaFoldDB" id="A0AAD3DD73"/>
<reference evidence="8 9" key="1">
    <citation type="journal article" date="2021" name="Sci. Rep.">
        <title>The genome of the diatom Chaetoceros tenuissimus carries an ancient integrated fragment of an extant virus.</title>
        <authorList>
            <person name="Hongo Y."/>
            <person name="Kimura K."/>
            <person name="Takaki Y."/>
            <person name="Yoshida Y."/>
            <person name="Baba S."/>
            <person name="Kobayashi G."/>
            <person name="Nagasaki K."/>
            <person name="Hano T."/>
            <person name="Tomaru Y."/>
        </authorList>
    </citation>
    <scope>NUCLEOTIDE SEQUENCE [LARGE SCALE GENOMIC DNA]</scope>
    <source>
        <strain evidence="8 9">NIES-3715</strain>
    </source>
</reference>
<evidence type="ECO:0000256" key="2">
    <source>
        <dbReference type="ARBA" id="ARBA00009310"/>
    </source>
</evidence>
<name>A0AAD3DD73_9STRA</name>
<evidence type="ECO:0000256" key="1">
    <source>
        <dbReference type="ARBA" id="ARBA00004141"/>
    </source>
</evidence>
<comment type="similarity">
    <text evidence="2">Belongs to the CLPTM1 family.</text>
</comment>
<feature type="transmembrane region" description="Helical" evidence="7">
    <location>
        <begin position="517"/>
        <end position="538"/>
    </location>
</feature>
<dbReference type="GO" id="GO:0012505">
    <property type="term" value="C:endomembrane system"/>
    <property type="evidence" value="ECO:0007669"/>
    <property type="project" value="TreeGrafter"/>
</dbReference>
<feature type="transmembrane region" description="Helical" evidence="7">
    <location>
        <begin position="427"/>
        <end position="444"/>
    </location>
</feature>
<dbReference type="Pfam" id="PF05602">
    <property type="entry name" value="CLPTM1"/>
    <property type="match status" value="1"/>
</dbReference>
<keyword evidence="9" id="KW-1185">Reference proteome</keyword>
<feature type="region of interest" description="Disordered" evidence="6">
    <location>
        <begin position="555"/>
        <end position="581"/>
    </location>
</feature>
<dbReference type="Proteomes" id="UP001054902">
    <property type="component" value="Unassembled WGS sequence"/>
</dbReference>
<dbReference type="PANTHER" id="PTHR21347">
    <property type="entry name" value="CLEFT LIP AND PALATE ASSOCIATED TRANSMEMBRANE PROTEIN-RELATED"/>
    <property type="match status" value="1"/>
</dbReference>
<feature type="transmembrane region" description="Helical" evidence="7">
    <location>
        <begin position="493"/>
        <end position="511"/>
    </location>
</feature>
<feature type="transmembrane region" description="Helical" evidence="7">
    <location>
        <begin position="464"/>
        <end position="481"/>
    </location>
</feature>